<dbReference type="GO" id="GO:0005739">
    <property type="term" value="C:mitochondrion"/>
    <property type="evidence" value="ECO:0007669"/>
    <property type="project" value="TreeGrafter"/>
</dbReference>
<dbReference type="GO" id="GO:0050567">
    <property type="term" value="F:glutaminyl-tRNA synthase (glutamine-hydrolyzing) activity"/>
    <property type="evidence" value="ECO:0007669"/>
    <property type="project" value="TreeGrafter"/>
</dbReference>
<feature type="domain" description="Amidase" evidence="1">
    <location>
        <begin position="22"/>
        <end position="125"/>
    </location>
</feature>
<dbReference type="Pfam" id="PF01425">
    <property type="entry name" value="Amidase"/>
    <property type="match status" value="1"/>
</dbReference>
<gene>
    <name evidence="2" type="ORF">DRE_06941</name>
</gene>
<dbReference type="InterPro" id="IPR023631">
    <property type="entry name" value="Amidase_dom"/>
</dbReference>
<dbReference type="PANTHER" id="PTHR11895:SF7">
    <property type="entry name" value="GLUTAMYL-TRNA(GLN) AMIDOTRANSFERASE SUBUNIT A, MITOCHONDRIAL"/>
    <property type="match status" value="1"/>
</dbReference>
<evidence type="ECO:0000313" key="2">
    <source>
        <dbReference type="EMBL" id="EWC44196.1"/>
    </source>
</evidence>
<dbReference type="OrthoDB" id="5414219at2759"/>
<evidence type="ECO:0000313" key="3">
    <source>
        <dbReference type="Proteomes" id="UP000024837"/>
    </source>
</evidence>
<dbReference type="GO" id="GO:0030956">
    <property type="term" value="C:glutamyl-tRNA(Gln) amidotransferase complex"/>
    <property type="evidence" value="ECO:0007669"/>
    <property type="project" value="TreeGrafter"/>
</dbReference>
<dbReference type="PANTHER" id="PTHR11895">
    <property type="entry name" value="TRANSAMIDASE"/>
    <property type="match status" value="1"/>
</dbReference>
<protein>
    <recommendedName>
        <fullName evidence="1">Amidase domain-containing protein</fullName>
    </recommendedName>
</protein>
<dbReference type="Gene3D" id="3.90.1300.10">
    <property type="entry name" value="Amidase signature (AS) domain"/>
    <property type="match status" value="1"/>
</dbReference>
<reference evidence="2 3" key="1">
    <citation type="submission" date="2013-05" db="EMBL/GenBank/DDBJ databases">
        <title>Drechslerella stenobrocha genome reveals carnivorous origination and mechanical trapping mechanism of predatory fungi.</title>
        <authorList>
            <person name="Liu X."/>
            <person name="Zhang W."/>
            <person name="Liu K."/>
        </authorList>
    </citation>
    <scope>NUCLEOTIDE SEQUENCE [LARGE SCALE GENOMIC DNA]</scope>
    <source>
        <strain evidence="2 3">248</strain>
    </source>
</reference>
<name>W7HJQ1_9PEZI</name>
<dbReference type="GO" id="GO:0032543">
    <property type="term" value="P:mitochondrial translation"/>
    <property type="evidence" value="ECO:0007669"/>
    <property type="project" value="TreeGrafter"/>
</dbReference>
<keyword evidence="3" id="KW-1185">Reference proteome</keyword>
<dbReference type="EMBL" id="KI966444">
    <property type="protein sequence ID" value="EWC44196.1"/>
    <property type="molecule type" value="Genomic_DNA"/>
</dbReference>
<dbReference type="SUPFAM" id="SSF75304">
    <property type="entry name" value="Amidase signature (AS) enzymes"/>
    <property type="match status" value="1"/>
</dbReference>
<dbReference type="InterPro" id="IPR036928">
    <property type="entry name" value="AS_sf"/>
</dbReference>
<dbReference type="InterPro" id="IPR000120">
    <property type="entry name" value="Amidase"/>
</dbReference>
<accession>W7HJQ1</accession>
<sequence length="125" mass="13578">MQTLSQRLTNTGGMNPIREATRCLRTIRDKNPTINAFVRLRPDHAVLAEAHAAHLRHQSGSPASALDGLTFAVKDNLCTKDVHTSCSSRTLIDFKPGYDATVVAKLRECGAILLGKANMDEFGMG</sequence>
<proteinExistence type="predicted"/>
<organism evidence="2 3">
    <name type="scientific">Drechslerella stenobrocha 248</name>
    <dbReference type="NCBI Taxonomy" id="1043628"/>
    <lineage>
        <taxon>Eukaryota</taxon>
        <taxon>Fungi</taxon>
        <taxon>Dikarya</taxon>
        <taxon>Ascomycota</taxon>
        <taxon>Pezizomycotina</taxon>
        <taxon>Orbiliomycetes</taxon>
        <taxon>Orbiliales</taxon>
        <taxon>Orbiliaceae</taxon>
        <taxon>Drechslerella</taxon>
    </lineage>
</organism>
<evidence type="ECO:0000259" key="1">
    <source>
        <dbReference type="Pfam" id="PF01425"/>
    </source>
</evidence>
<dbReference type="AlphaFoldDB" id="W7HJQ1"/>
<dbReference type="Proteomes" id="UP000024837">
    <property type="component" value="Unassembled WGS sequence"/>
</dbReference>
<dbReference type="GO" id="GO:0070681">
    <property type="term" value="P:glutaminyl-tRNAGln biosynthesis via transamidation"/>
    <property type="evidence" value="ECO:0007669"/>
    <property type="project" value="TreeGrafter"/>
</dbReference>
<dbReference type="HOGENOM" id="CLU_1992589_0_0_1"/>